<name>A0A7Y0EMT4_9BIFI</name>
<evidence type="ECO:0000313" key="3">
    <source>
        <dbReference type="Proteomes" id="UP000532194"/>
    </source>
</evidence>
<reference evidence="2 3" key="1">
    <citation type="submission" date="2020-02" db="EMBL/GenBank/DDBJ databases">
        <title>Characterization of phylogenetic diversity of novel bifidobacterial species isolated in Czech ZOOs.</title>
        <authorList>
            <person name="Lugli G.A."/>
            <person name="Vera N.B."/>
            <person name="Ventura M."/>
        </authorList>
    </citation>
    <scope>NUCLEOTIDE SEQUENCE [LARGE SCALE GENOMIC DNA]</scope>
    <source>
        <strain evidence="2 3">DSM 109957</strain>
    </source>
</reference>
<dbReference type="Pfam" id="PF01381">
    <property type="entry name" value="HTH_3"/>
    <property type="match status" value="1"/>
</dbReference>
<dbReference type="RefSeq" id="WP_169171164.1">
    <property type="nucleotide sequence ID" value="NZ_JAAIII010000001.1"/>
</dbReference>
<keyword evidence="3" id="KW-1185">Reference proteome</keyword>
<dbReference type="GO" id="GO:0003677">
    <property type="term" value="F:DNA binding"/>
    <property type="evidence" value="ECO:0007669"/>
    <property type="project" value="InterPro"/>
</dbReference>
<dbReference type="SUPFAM" id="SSF47413">
    <property type="entry name" value="lambda repressor-like DNA-binding domains"/>
    <property type="match status" value="1"/>
</dbReference>
<evidence type="ECO:0000313" key="2">
    <source>
        <dbReference type="EMBL" id="NMM93113.1"/>
    </source>
</evidence>
<dbReference type="InterPro" id="IPR001387">
    <property type="entry name" value="Cro/C1-type_HTH"/>
</dbReference>
<dbReference type="SMART" id="SM00530">
    <property type="entry name" value="HTH_XRE"/>
    <property type="match status" value="1"/>
</dbReference>
<dbReference type="PROSITE" id="PS50943">
    <property type="entry name" value="HTH_CROC1"/>
    <property type="match status" value="1"/>
</dbReference>
<dbReference type="Gene3D" id="1.10.260.40">
    <property type="entry name" value="lambda repressor-like DNA-binding domains"/>
    <property type="match status" value="1"/>
</dbReference>
<comment type="caution">
    <text evidence="2">The sequence shown here is derived from an EMBL/GenBank/DDBJ whole genome shotgun (WGS) entry which is preliminary data.</text>
</comment>
<gene>
    <name evidence="2" type="ORF">G1C95_0298</name>
</gene>
<sequence length="75" mass="8406">MSLRELREKRGMTQQHLADLAGTTRGRISAYEIGARSIENMTLGTALKLCDALRVSNPRKLLDDKERPKENGHAD</sequence>
<evidence type="ECO:0000259" key="1">
    <source>
        <dbReference type="PROSITE" id="PS50943"/>
    </source>
</evidence>
<proteinExistence type="predicted"/>
<dbReference type="Proteomes" id="UP000532194">
    <property type="component" value="Unassembled WGS sequence"/>
</dbReference>
<accession>A0A7Y0EMT4</accession>
<protein>
    <submittedName>
        <fullName evidence="2">The helix-turn-helix motif</fullName>
    </submittedName>
</protein>
<dbReference type="InterPro" id="IPR010982">
    <property type="entry name" value="Lambda_DNA-bd_dom_sf"/>
</dbReference>
<feature type="domain" description="HTH cro/C1-type" evidence="1">
    <location>
        <begin position="3"/>
        <end position="61"/>
    </location>
</feature>
<dbReference type="CDD" id="cd00093">
    <property type="entry name" value="HTH_XRE"/>
    <property type="match status" value="1"/>
</dbReference>
<dbReference type="AlphaFoldDB" id="A0A7Y0EMT4"/>
<dbReference type="EMBL" id="JAAIII010000001">
    <property type="protein sequence ID" value="NMM93113.1"/>
    <property type="molecule type" value="Genomic_DNA"/>
</dbReference>
<organism evidence="2 3">
    <name type="scientific">Bifidobacterium oedipodis</name>
    <dbReference type="NCBI Taxonomy" id="2675322"/>
    <lineage>
        <taxon>Bacteria</taxon>
        <taxon>Bacillati</taxon>
        <taxon>Actinomycetota</taxon>
        <taxon>Actinomycetes</taxon>
        <taxon>Bifidobacteriales</taxon>
        <taxon>Bifidobacteriaceae</taxon>
        <taxon>Bifidobacterium</taxon>
    </lineage>
</organism>